<comment type="caution">
    <text evidence="1">The sequence shown here is derived from an EMBL/GenBank/DDBJ whole genome shotgun (WGS) entry which is preliminary data.</text>
</comment>
<protein>
    <submittedName>
        <fullName evidence="1">29070_t:CDS:1</fullName>
    </submittedName>
</protein>
<reference evidence="1" key="1">
    <citation type="submission" date="2021-06" db="EMBL/GenBank/DDBJ databases">
        <authorList>
            <person name="Kallberg Y."/>
            <person name="Tangrot J."/>
            <person name="Rosling A."/>
        </authorList>
    </citation>
    <scope>NUCLEOTIDE SEQUENCE</scope>
    <source>
        <strain evidence="1">MA461A</strain>
    </source>
</reference>
<name>A0ACA9SW35_9GLOM</name>
<keyword evidence="2" id="KW-1185">Reference proteome</keyword>
<sequence length="166" mass="19149">TLYEHLNEDRISYILIQVKNWSTRNKGDDYLLYATAFLSPAYIGIEELPHMPFLSLYLQLGATTEFVDIPEEFVETRQTRQVNSCKRKINEVLKDYKTDHNETRKEFFKKIRIDYEKEVSGAEITAFREHFQISLGLFGLSSNVYNCLGQFTPVSTPVSTTSSSAT</sequence>
<feature type="non-terminal residue" evidence="1">
    <location>
        <position position="166"/>
    </location>
</feature>
<dbReference type="Proteomes" id="UP000789920">
    <property type="component" value="Unassembled WGS sequence"/>
</dbReference>
<evidence type="ECO:0000313" key="2">
    <source>
        <dbReference type="Proteomes" id="UP000789920"/>
    </source>
</evidence>
<gene>
    <name evidence="1" type="ORF">RPERSI_LOCUS35469</name>
</gene>
<dbReference type="EMBL" id="CAJVQC010164150">
    <property type="protein sequence ID" value="CAG8849163.1"/>
    <property type="molecule type" value="Genomic_DNA"/>
</dbReference>
<organism evidence="1 2">
    <name type="scientific">Racocetra persica</name>
    <dbReference type="NCBI Taxonomy" id="160502"/>
    <lineage>
        <taxon>Eukaryota</taxon>
        <taxon>Fungi</taxon>
        <taxon>Fungi incertae sedis</taxon>
        <taxon>Mucoromycota</taxon>
        <taxon>Glomeromycotina</taxon>
        <taxon>Glomeromycetes</taxon>
        <taxon>Diversisporales</taxon>
        <taxon>Gigasporaceae</taxon>
        <taxon>Racocetra</taxon>
    </lineage>
</organism>
<proteinExistence type="predicted"/>
<accession>A0ACA9SW35</accession>
<feature type="non-terminal residue" evidence="1">
    <location>
        <position position="1"/>
    </location>
</feature>
<evidence type="ECO:0000313" key="1">
    <source>
        <dbReference type="EMBL" id="CAG8849163.1"/>
    </source>
</evidence>